<evidence type="ECO:0000256" key="7">
    <source>
        <dbReference type="ARBA" id="ARBA00022692"/>
    </source>
</evidence>
<feature type="modified residue" description="Phosphohistidine" evidence="16">
    <location>
        <position position="734"/>
    </location>
</feature>
<dbReference type="InterPro" id="IPR011006">
    <property type="entry name" value="CheY-like_superfamily"/>
</dbReference>
<dbReference type="SUPFAM" id="SSF47384">
    <property type="entry name" value="Homodimeric domain of signal transducing histidine kinase"/>
    <property type="match status" value="1"/>
</dbReference>
<dbReference type="InterPro" id="IPR000014">
    <property type="entry name" value="PAS"/>
</dbReference>
<dbReference type="InterPro" id="IPR005467">
    <property type="entry name" value="His_kinase_dom"/>
</dbReference>
<dbReference type="Pfam" id="PF02518">
    <property type="entry name" value="HATPase_c"/>
    <property type="match status" value="1"/>
</dbReference>
<dbReference type="Gene3D" id="3.30.565.10">
    <property type="entry name" value="Histidine kinase-like ATPase, C-terminal domain"/>
    <property type="match status" value="1"/>
</dbReference>
<dbReference type="FunFam" id="3.30.565.10:FF:000010">
    <property type="entry name" value="Sensor histidine kinase RcsC"/>
    <property type="match status" value="1"/>
</dbReference>
<evidence type="ECO:0000256" key="3">
    <source>
        <dbReference type="ARBA" id="ARBA00012438"/>
    </source>
</evidence>
<feature type="domain" description="PAS" evidence="22">
    <location>
        <begin position="126"/>
        <end position="171"/>
    </location>
</feature>
<name>A0A3S3QFU3_9BACT</name>
<keyword evidence="8" id="KW-0547">Nucleotide-binding</keyword>
<protein>
    <recommendedName>
        <fullName evidence="15">Sensory/regulatory protein RpfC</fullName>
        <ecNumber evidence="3">2.7.13.3</ecNumber>
    </recommendedName>
</protein>
<dbReference type="InterPro" id="IPR013656">
    <property type="entry name" value="PAS_4"/>
</dbReference>
<dbReference type="SUPFAM" id="SSF52172">
    <property type="entry name" value="CheY-like"/>
    <property type="match status" value="1"/>
</dbReference>
<dbReference type="SUPFAM" id="SSF55874">
    <property type="entry name" value="ATPase domain of HSP90 chaperone/DNA topoisomerase II/histidine kinase"/>
    <property type="match status" value="1"/>
</dbReference>
<dbReference type="InterPro" id="IPR000700">
    <property type="entry name" value="PAS-assoc_C"/>
</dbReference>
<evidence type="ECO:0000256" key="10">
    <source>
        <dbReference type="ARBA" id="ARBA00022840"/>
    </source>
</evidence>
<dbReference type="EC" id="2.7.13.3" evidence="3"/>
<dbReference type="PANTHER" id="PTHR45339">
    <property type="entry name" value="HYBRID SIGNAL TRANSDUCTION HISTIDINE KINASE J"/>
    <property type="match status" value="1"/>
</dbReference>
<dbReference type="EMBL" id="MTKO01000066">
    <property type="protein sequence ID" value="RWX46342.1"/>
    <property type="molecule type" value="Genomic_DNA"/>
</dbReference>
<dbReference type="InterPro" id="IPR036890">
    <property type="entry name" value="HATPase_C_sf"/>
</dbReference>
<evidence type="ECO:0000256" key="8">
    <source>
        <dbReference type="ARBA" id="ARBA00022741"/>
    </source>
</evidence>
<evidence type="ECO:0000259" key="22">
    <source>
        <dbReference type="PROSITE" id="PS50112"/>
    </source>
</evidence>
<feature type="transmembrane region" description="Helical" evidence="19">
    <location>
        <begin position="85"/>
        <end position="108"/>
    </location>
</feature>
<dbReference type="InterPro" id="IPR003594">
    <property type="entry name" value="HATPase_dom"/>
</dbReference>
<keyword evidence="7 19" id="KW-0812">Transmembrane</keyword>
<dbReference type="CDD" id="cd00082">
    <property type="entry name" value="HisKA"/>
    <property type="match status" value="1"/>
</dbReference>
<evidence type="ECO:0000256" key="16">
    <source>
        <dbReference type="PROSITE-ProRule" id="PRU00110"/>
    </source>
</evidence>
<evidence type="ECO:0000256" key="13">
    <source>
        <dbReference type="ARBA" id="ARBA00023136"/>
    </source>
</evidence>
<dbReference type="InterPro" id="IPR008207">
    <property type="entry name" value="Sig_transdc_His_kin_Hpt_dom"/>
</dbReference>
<dbReference type="SUPFAM" id="SSF53850">
    <property type="entry name" value="Periplasmic binding protein-like II"/>
    <property type="match status" value="1"/>
</dbReference>
<accession>A0A3S3QFU3</accession>
<dbReference type="Gene3D" id="1.20.120.160">
    <property type="entry name" value="HPT domain"/>
    <property type="match status" value="1"/>
</dbReference>
<dbReference type="InterPro" id="IPR035965">
    <property type="entry name" value="PAS-like_dom_sf"/>
</dbReference>
<keyword evidence="12" id="KW-0902">Two-component regulatory system</keyword>
<dbReference type="InterPro" id="IPR004358">
    <property type="entry name" value="Sig_transdc_His_kin-like_C"/>
</dbReference>
<dbReference type="PROSITE" id="PS50112">
    <property type="entry name" value="PAS"/>
    <property type="match status" value="1"/>
</dbReference>
<dbReference type="Pfam" id="PF00072">
    <property type="entry name" value="Response_reg"/>
    <property type="match status" value="1"/>
</dbReference>
<keyword evidence="9" id="KW-0418">Kinase</keyword>
<keyword evidence="26" id="KW-1185">Reference proteome</keyword>
<dbReference type="GO" id="GO:0005886">
    <property type="term" value="C:plasma membrane"/>
    <property type="evidence" value="ECO:0007669"/>
    <property type="project" value="UniProtKB-SubCell"/>
</dbReference>
<evidence type="ECO:0000256" key="6">
    <source>
        <dbReference type="ARBA" id="ARBA00022679"/>
    </source>
</evidence>
<comment type="subcellular location">
    <subcellularLocation>
        <location evidence="2">Cell membrane</location>
        <topology evidence="2">Multi-pass membrane protein</topology>
    </subcellularLocation>
</comment>
<evidence type="ECO:0000259" key="20">
    <source>
        <dbReference type="PROSITE" id="PS50109"/>
    </source>
</evidence>
<dbReference type="AlphaFoldDB" id="A0A3S3QFU3"/>
<dbReference type="Proteomes" id="UP000287853">
    <property type="component" value="Unassembled WGS sequence"/>
</dbReference>
<comment type="caution">
    <text evidence="25">The sequence shown here is derived from an EMBL/GenBank/DDBJ whole genome shotgun (WGS) entry which is preliminary data.</text>
</comment>
<dbReference type="Pfam" id="PF00512">
    <property type="entry name" value="HisKA"/>
    <property type="match status" value="1"/>
</dbReference>
<organism evidence="25 26">
    <name type="scientific">Candidatus Electrothrix aarhusensis</name>
    <dbReference type="NCBI Taxonomy" id="1859131"/>
    <lineage>
        <taxon>Bacteria</taxon>
        <taxon>Pseudomonadati</taxon>
        <taxon>Thermodesulfobacteriota</taxon>
        <taxon>Desulfobulbia</taxon>
        <taxon>Desulfobulbales</taxon>
        <taxon>Desulfobulbaceae</taxon>
        <taxon>Candidatus Electrothrix</taxon>
    </lineage>
</organism>
<feature type="modified residue" description="4-aspartylphosphate" evidence="17">
    <location>
        <position position="577"/>
    </location>
</feature>
<evidence type="ECO:0000313" key="25">
    <source>
        <dbReference type="EMBL" id="RWX46342.1"/>
    </source>
</evidence>
<dbReference type="SMART" id="SM00091">
    <property type="entry name" value="PAS"/>
    <property type="match status" value="1"/>
</dbReference>
<evidence type="ECO:0000259" key="24">
    <source>
        <dbReference type="PROSITE" id="PS50894"/>
    </source>
</evidence>
<keyword evidence="5 17" id="KW-0597">Phosphoprotein</keyword>
<dbReference type="PRINTS" id="PR00344">
    <property type="entry name" value="BCTRLSENSOR"/>
</dbReference>
<evidence type="ECO:0000256" key="11">
    <source>
        <dbReference type="ARBA" id="ARBA00022989"/>
    </source>
</evidence>
<dbReference type="SMART" id="SM00073">
    <property type="entry name" value="HPT"/>
    <property type="match status" value="1"/>
</dbReference>
<dbReference type="PROSITE" id="PS50113">
    <property type="entry name" value="PAC"/>
    <property type="match status" value="1"/>
</dbReference>
<dbReference type="Pfam" id="PF01627">
    <property type="entry name" value="Hpt"/>
    <property type="match status" value="1"/>
</dbReference>
<dbReference type="InterPro" id="IPR036097">
    <property type="entry name" value="HisK_dim/P_sf"/>
</dbReference>
<dbReference type="PANTHER" id="PTHR45339:SF1">
    <property type="entry name" value="HYBRID SIGNAL TRANSDUCTION HISTIDINE KINASE J"/>
    <property type="match status" value="1"/>
</dbReference>
<evidence type="ECO:0000256" key="9">
    <source>
        <dbReference type="ARBA" id="ARBA00022777"/>
    </source>
</evidence>
<dbReference type="Gene3D" id="1.10.287.130">
    <property type="match status" value="1"/>
</dbReference>
<evidence type="ECO:0000256" key="19">
    <source>
        <dbReference type="SAM" id="Phobius"/>
    </source>
</evidence>
<feature type="domain" description="Response regulatory" evidence="21">
    <location>
        <begin position="528"/>
        <end position="647"/>
    </location>
</feature>
<comment type="subunit">
    <text evidence="14">At low DSF concentrations, interacts with RpfF.</text>
</comment>
<evidence type="ECO:0000259" key="23">
    <source>
        <dbReference type="PROSITE" id="PS50113"/>
    </source>
</evidence>
<evidence type="ECO:0000256" key="1">
    <source>
        <dbReference type="ARBA" id="ARBA00000085"/>
    </source>
</evidence>
<dbReference type="SMART" id="SM00387">
    <property type="entry name" value="HATPase_c"/>
    <property type="match status" value="1"/>
</dbReference>
<keyword evidence="6" id="KW-0808">Transferase</keyword>
<evidence type="ECO:0000256" key="4">
    <source>
        <dbReference type="ARBA" id="ARBA00022475"/>
    </source>
</evidence>
<reference evidence="25 26" key="1">
    <citation type="submission" date="2017-01" db="EMBL/GenBank/DDBJ databases">
        <title>The cable genome- insights into the physiology and evolution of filamentous bacteria capable of sulfide oxidation via long distance electron transfer.</title>
        <authorList>
            <person name="Schreiber L."/>
            <person name="Bjerg J.T."/>
            <person name="Boggild A."/>
            <person name="Van De Vossenberg J."/>
            <person name="Meysman F."/>
            <person name="Nielsen L.P."/>
            <person name="Schramm A."/>
            <person name="Kjeldsen K.U."/>
        </authorList>
    </citation>
    <scope>NUCLEOTIDE SEQUENCE [LARGE SCALE GENOMIC DNA]</scope>
    <source>
        <strain evidence="25">MCF</strain>
    </source>
</reference>
<feature type="region of interest" description="Disordered" evidence="18">
    <location>
        <begin position="651"/>
        <end position="675"/>
    </location>
</feature>
<dbReference type="Gene3D" id="3.40.50.2300">
    <property type="match status" value="1"/>
</dbReference>
<dbReference type="GO" id="GO:0005524">
    <property type="term" value="F:ATP binding"/>
    <property type="evidence" value="ECO:0007669"/>
    <property type="project" value="UniProtKB-KW"/>
</dbReference>
<dbReference type="InterPro" id="IPR036641">
    <property type="entry name" value="HPT_dom_sf"/>
</dbReference>
<comment type="catalytic activity">
    <reaction evidence="1">
        <text>ATP + protein L-histidine = ADP + protein N-phospho-L-histidine.</text>
        <dbReference type="EC" id="2.7.13.3"/>
    </reaction>
</comment>
<dbReference type="InterPro" id="IPR003661">
    <property type="entry name" value="HisK_dim/P_dom"/>
</dbReference>
<dbReference type="GO" id="GO:0000155">
    <property type="term" value="F:phosphorelay sensor kinase activity"/>
    <property type="evidence" value="ECO:0007669"/>
    <property type="project" value="InterPro"/>
</dbReference>
<dbReference type="PROSITE" id="PS50894">
    <property type="entry name" value="HPT"/>
    <property type="match status" value="1"/>
</dbReference>
<sequence length="795" mass="89344">MAKGKAFAFVGALLPTSYYIGQSSLTQIRVVGETPYTYNLRLAVPKNEPILRAILEKGLSAVSKPERDAIYHRWISVQYTHRVDYHLLLTIVAVAGLILFLFSCWTLHMIKEVRRRRRIEEALREKEYLLSSIIEFFPEAVLIIDRQGVVLAWNKAMEQLTGVPAEEMLGKGDYAYAVPFYGKPKPILINYAGRPTLELSSLYGNIYVDGDKITAENSHVGLQGRPACLLGNASVLRDTQGKIVAAIESIRDVTADRRREIELRRARDAAESAAKAKSEFLATMSHEIRTPMNAIINLTRLLLETRLNQNQRKYAEISMNSSELLLSLINDILDFSKIEAGKLELERTVFDLSDLLETVIKPMRIKSEEKGLYLNLEISADIHPFLRGDSVRLQQVLINFLNNAIKFTERGGVTVRIAAQKEDNERLQLKMSVHDTGIGIPAERMDRLFHSFSQADASTSRKYGGTGLGLAICRRLSELMDGEVGVTSEQGKGSTFWCTVSIQKASKETFISTQEKTGCHNFLPAASDLLLVEDNKVNQYVALSILKKIDLDADVAENGVQALEMLRKKKYDLVLMDIQMPEMDGFETTRYIRNPNSGVLRPDVPIIAMTADATKEDRDKCFAAGMNDYVPKPVNREQLFAVLQQQLSQEQTKIPRKTKKCPAEEDREQESSPDISLDPLPIFDLAALVERMGGYDEGIDEFMHQLPVFLSQDIKELQSVLDEKDLKGILSSAHKIKGMCANASAERVREAAYRMESAARKGDLDAVRSLFSLLEQEEKRLREYLAPQSDPSSEQ</sequence>
<proteinExistence type="predicted"/>
<feature type="domain" description="Histidine kinase" evidence="20">
    <location>
        <begin position="283"/>
        <end position="504"/>
    </location>
</feature>
<dbReference type="Gene3D" id="3.30.450.20">
    <property type="entry name" value="PAS domain"/>
    <property type="match status" value="1"/>
</dbReference>
<evidence type="ECO:0000259" key="21">
    <source>
        <dbReference type="PROSITE" id="PS50110"/>
    </source>
</evidence>
<dbReference type="SUPFAM" id="SSF47226">
    <property type="entry name" value="Histidine-containing phosphotransfer domain, HPT domain"/>
    <property type="match status" value="1"/>
</dbReference>
<dbReference type="NCBIfam" id="TIGR00229">
    <property type="entry name" value="sensory_box"/>
    <property type="match status" value="1"/>
</dbReference>
<evidence type="ECO:0000256" key="5">
    <source>
        <dbReference type="ARBA" id="ARBA00022553"/>
    </source>
</evidence>
<evidence type="ECO:0000256" key="17">
    <source>
        <dbReference type="PROSITE-ProRule" id="PRU00169"/>
    </source>
</evidence>
<dbReference type="InterPro" id="IPR001789">
    <property type="entry name" value="Sig_transdc_resp-reg_receiver"/>
</dbReference>
<keyword evidence="13 19" id="KW-0472">Membrane</keyword>
<evidence type="ECO:0000256" key="12">
    <source>
        <dbReference type="ARBA" id="ARBA00023012"/>
    </source>
</evidence>
<dbReference type="SMART" id="SM00448">
    <property type="entry name" value="REC"/>
    <property type="match status" value="1"/>
</dbReference>
<evidence type="ECO:0000256" key="18">
    <source>
        <dbReference type="SAM" id="MobiDB-lite"/>
    </source>
</evidence>
<dbReference type="CDD" id="cd00130">
    <property type="entry name" value="PAS"/>
    <property type="match status" value="1"/>
</dbReference>
<keyword evidence="10" id="KW-0067">ATP-binding</keyword>
<dbReference type="CDD" id="cd00088">
    <property type="entry name" value="HPT"/>
    <property type="match status" value="1"/>
</dbReference>
<dbReference type="PROSITE" id="PS50110">
    <property type="entry name" value="RESPONSE_REGULATORY"/>
    <property type="match status" value="1"/>
</dbReference>
<evidence type="ECO:0000256" key="14">
    <source>
        <dbReference type="ARBA" id="ARBA00064003"/>
    </source>
</evidence>
<dbReference type="CDD" id="cd16922">
    <property type="entry name" value="HATPase_EvgS-ArcB-TorS-like"/>
    <property type="match status" value="1"/>
</dbReference>
<feature type="domain" description="HPt" evidence="24">
    <location>
        <begin position="695"/>
        <end position="788"/>
    </location>
</feature>
<evidence type="ECO:0000313" key="26">
    <source>
        <dbReference type="Proteomes" id="UP000287853"/>
    </source>
</evidence>
<dbReference type="Pfam" id="PF08448">
    <property type="entry name" value="PAS_4"/>
    <property type="match status" value="1"/>
</dbReference>
<evidence type="ECO:0000256" key="2">
    <source>
        <dbReference type="ARBA" id="ARBA00004651"/>
    </source>
</evidence>
<evidence type="ECO:0000256" key="15">
    <source>
        <dbReference type="ARBA" id="ARBA00068150"/>
    </source>
</evidence>
<dbReference type="Gene3D" id="3.40.190.10">
    <property type="entry name" value="Periplasmic binding protein-like II"/>
    <property type="match status" value="2"/>
</dbReference>
<dbReference type="CDD" id="cd17546">
    <property type="entry name" value="REC_hyHK_CKI1_RcsC-like"/>
    <property type="match status" value="1"/>
</dbReference>
<dbReference type="SUPFAM" id="SSF55785">
    <property type="entry name" value="PYP-like sensor domain (PAS domain)"/>
    <property type="match status" value="1"/>
</dbReference>
<feature type="domain" description="PAC" evidence="23">
    <location>
        <begin position="213"/>
        <end position="265"/>
    </location>
</feature>
<dbReference type="PROSITE" id="PS50109">
    <property type="entry name" value="HIS_KIN"/>
    <property type="match status" value="1"/>
</dbReference>
<keyword evidence="11 19" id="KW-1133">Transmembrane helix</keyword>
<keyword evidence="4" id="KW-1003">Cell membrane</keyword>
<dbReference type="SMART" id="SM00388">
    <property type="entry name" value="HisKA"/>
    <property type="match status" value="1"/>
</dbReference>
<dbReference type="FunFam" id="1.10.287.130:FF:000002">
    <property type="entry name" value="Two-component osmosensing histidine kinase"/>
    <property type="match status" value="1"/>
</dbReference>
<gene>
    <name evidence="25" type="ORF">H206_01420</name>
</gene>